<accession>A0A4R5C0M5</accession>
<dbReference type="EMBL" id="SMLA01000009">
    <property type="protein sequence ID" value="TDD90232.1"/>
    <property type="molecule type" value="Genomic_DNA"/>
</dbReference>
<evidence type="ECO:0000256" key="2">
    <source>
        <dbReference type="ARBA" id="ARBA00022475"/>
    </source>
</evidence>
<keyword evidence="2" id="KW-1003">Cell membrane</keyword>
<reference evidence="10 11" key="1">
    <citation type="submission" date="2019-03" db="EMBL/GenBank/DDBJ databases">
        <title>Draft genome sequences of novel Actinobacteria.</title>
        <authorList>
            <person name="Sahin N."/>
            <person name="Ay H."/>
            <person name="Saygin H."/>
        </authorList>
    </citation>
    <scope>NUCLEOTIDE SEQUENCE [LARGE SCALE GENOMIC DNA]</scope>
    <source>
        <strain evidence="10 11">5K548</strain>
    </source>
</reference>
<dbReference type="GO" id="GO:0000166">
    <property type="term" value="F:nucleotide binding"/>
    <property type="evidence" value="ECO:0007669"/>
    <property type="project" value="UniProtKB-KW"/>
</dbReference>
<evidence type="ECO:0000313" key="10">
    <source>
        <dbReference type="EMBL" id="TDD90232.1"/>
    </source>
</evidence>
<gene>
    <name evidence="10" type="ORF">E1202_08565</name>
</gene>
<dbReference type="Pfam" id="PF18967">
    <property type="entry name" value="PycTM"/>
    <property type="match status" value="1"/>
</dbReference>
<evidence type="ECO:0000256" key="3">
    <source>
        <dbReference type="ARBA" id="ARBA00022692"/>
    </source>
</evidence>
<comment type="caution">
    <text evidence="10">The sequence shown here is derived from an EMBL/GenBank/DDBJ whole genome shotgun (WGS) entry which is preliminary data.</text>
</comment>
<dbReference type="RefSeq" id="WP_132682034.1">
    <property type="nucleotide sequence ID" value="NZ_SMLA01000009.1"/>
</dbReference>
<protein>
    <recommendedName>
        <fullName evidence="9">Pycsar effector protein domain-containing protein</fullName>
    </recommendedName>
</protein>
<evidence type="ECO:0000256" key="8">
    <source>
        <dbReference type="SAM" id="Phobius"/>
    </source>
</evidence>
<name>A0A4R5C0M5_9PSEU</name>
<dbReference type="GO" id="GO:0051607">
    <property type="term" value="P:defense response to virus"/>
    <property type="evidence" value="ECO:0007669"/>
    <property type="project" value="UniProtKB-KW"/>
</dbReference>
<feature type="transmembrane region" description="Helical" evidence="8">
    <location>
        <begin position="54"/>
        <end position="76"/>
    </location>
</feature>
<dbReference type="AlphaFoldDB" id="A0A4R5C0M5"/>
<evidence type="ECO:0000259" key="9">
    <source>
        <dbReference type="Pfam" id="PF18967"/>
    </source>
</evidence>
<keyword evidence="6" id="KW-0051">Antiviral defense</keyword>
<keyword evidence="7 8" id="KW-0472">Membrane</keyword>
<feature type="transmembrane region" description="Helical" evidence="8">
    <location>
        <begin position="142"/>
        <end position="160"/>
    </location>
</feature>
<evidence type="ECO:0000256" key="1">
    <source>
        <dbReference type="ARBA" id="ARBA00004236"/>
    </source>
</evidence>
<evidence type="ECO:0000256" key="6">
    <source>
        <dbReference type="ARBA" id="ARBA00023118"/>
    </source>
</evidence>
<sequence length="161" mass="17777">MTEDAWKALQQVNEWIKVADAKAAATTTGAGVLGGLLLRGFPPPANWPEDPWRAGFAVASLALVGTSALLALHAFVPRLRATRGHGPSLYFRHIADRYPSSRTFRKAIQGALHQEARLRKLVLEQLWENSRIAERKLRTVRWAIYLLSCALPSSALTALLI</sequence>
<evidence type="ECO:0000313" key="11">
    <source>
        <dbReference type="Proteomes" id="UP000294723"/>
    </source>
</evidence>
<comment type="subcellular location">
    <subcellularLocation>
        <location evidence="1">Cell membrane</location>
    </subcellularLocation>
</comment>
<dbReference type="InterPro" id="IPR043760">
    <property type="entry name" value="PycTM_dom"/>
</dbReference>
<keyword evidence="3 8" id="KW-0812">Transmembrane</keyword>
<keyword evidence="4" id="KW-0547">Nucleotide-binding</keyword>
<keyword evidence="5 8" id="KW-1133">Transmembrane helix</keyword>
<keyword evidence="11" id="KW-1185">Reference proteome</keyword>
<dbReference type="GO" id="GO:0005886">
    <property type="term" value="C:plasma membrane"/>
    <property type="evidence" value="ECO:0007669"/>
    <property type="project" value="UniProtKB-SubCell"/>
</dbReference>
<evidence type="ECO:0000256" key="5">
    <source>
        <dbReference type="ARBA" id="ARBA00022989"/>
    </source>
</evidence>
<evidence type="ECO:0000256" key="4">
    <source>
        <dbReference type="ARBA" id="ARBA00022741"/>
    </source>
</evidence>
<organism evidence="10 11">
    <name type="scientific">Saccharopolyspora karakumensis</name>
    <dbReference type="NCBI Taxonomy" id="2530386"/>
    <lineage>
        <taxon>Bacteria</taxon>
        <taxon>Bacillati</taxon>
        <taxon>Actinomycetota</taxon>
        <taxon>Actinomycetes</taxon>
        <taxon>Pseudonocardiales</taxon>
        <taxon>Pseudonocardiaceae</taxon>
        <taxon>Saccharopolyspora</taxon>
    </lineage>
</organism>
<proteinExistence type="predicted"/>
<feature type="domain" description="Pycsar effector protein" evidence="9">
    <location>
        <begin position="5"/>
        <end position="159"/>
    </location>
</feature>
<dbReference type="Proteomes" id="UP000294723">
    <property type="component" value="Unassembled WGS sequence"/>
</dbReference>
<evidence type="ECO:0000256" key="7">
    <source>
        <dbReference type="ARBA" id="ARBA00023136"/>
    </source>
</evidence>